<dbReference type="EMBL" id="AOIS01000030">
    <property type="protein sequence ID" value="ELZ19419.1"/>
    <property type="molecule type" value="Genomic_DNA"/>
</dbReference>
<dbReference type="Proteomes" id="UP000011657">
    <property type="component" value="Unassembled WGS sequence"/>
</dbReference>
<accession>M0CBZ9</accession>
<organism evidence="3 4">
    <name type="scientific">Haloterrigena salina JCM 13891</name>
    <dbReference type="NCBI Taxonomy" id="1227488"/>
    <lineage>
        <taxon>Archaea</taxon>
        <taxon>Methanobacteriati</taxon>
        <taxon>Methanobacteriota</taxon>
        <taxon>Stenosarchaea group</taxon>
        <taxon>Halobacteria</taxon>
        <taxon>Halobacteriales</taxon>
        <taxon>Natrialbaceae</taxon>
        <taxon>Haloterrigena</taxon>
    </lineage>
</organism>
<dbReference type="SUPFAM" id="SSF52402">
    <property type="entry name" value="Adenine nucleotide alpha hydrolases-like"/>
    <property type="match status" value="1"/>
</dbReference>
<feature type="domain" description="UspA" evidence="2">
    <location>
        <begin position="3"/>
        <end position="136"/>
    </location>
</feature>
<evidence type="ECO:0000256" key="1">
    <source>
        <dbReference type="ARBA" id="ARBA00008791"/>
    </source>
</evidence>
<dbReference type="Gene3D" id="3.40.50.620">
    <property type="entry name" value="HUPs"/>
    <property type="match status" value="1"/>
</dbReference>
<dbReference type="InterPro" id="IPR014729">
    <property type="entry name" value="Rossmann-like_a/b/a_fold"/>
</dbReference>
<comment type="caution">
    <text evidence="3">The sequence shown here is derived from an EMBL/GenBank/DDBJ whole genome shotgun (WGS) entry which is preliminary data.</text>
</comment>
<dbReference type="PRINTS" id="PR01438">
    <property type="entry name" value="UNVRSLSTRESS"/>
</dbReference>
<keyword evidence="4" id="KW-1185">Reference proteome</keyword>
<name>M0CBZ9_9EURY</name>
<dbReference type="OrthoDB" id="281037at2157"/>
<evidence type="ECO:0000259" key="2">
    <source>
        <dbReference type="Pfam" id="PF00582"/>
    </source>
</evidence>
<dbReference type="STRING" id="1227488.C477_08793"/>
<reference evidence="3 4" key="1">
    <citation type="journal article" date="2014" name="PLoS Genet.">
        <title>Phylogenetically driven sequencing of extremely halophilic archaea reveals strategies for static and dynamic osmo-response.</title>
        <authorList>
            <person name="Becker E.A."/>
            <person name="Seitzer P.M."/>
            <person name="Tritt A."/>
            <person name="Larsen D."/>
            <person name="Krusor M."/>
            <person name="Yao A.I."/>
            <person name="Wu D."/>
            <person name="Madern D."/>
            <person name="Eisen J.A."/>
            <person name="Darling A.E."/>
            <person name="Facciotti M.T."/>
        </authorList>
    </citation>
    <scope>NUCLEOTIDE SEQUENCE [LARGE SCALE GENOMIC DNA]</scope>
    <source>
        <strain evidence="3 4">JCM 13891</strain>
    </source>
</reference>
<dbReference type="PANTHER" id="PTHR46268:SF6">
    <property type="entry name" value="UNIVERSAL STRESS PROTEIN UP12"/>
    <property type="match status" value="1"/>
</dbReference>
<dbReference type="AlphaFoldDB" id="M0CBZ9"/>
<dbReference type="RefSeq" id="WP_008894068.1">
    <property type="nucleotide sequence ID" value="NZ_AOIS01000030.1"/>
</dbReference>
<evidence type="ECO:0000313" key="3">
    <source>
        <dbReference type="EMBL" id="ELZ19419.1"/>
    </source>
</evidence>
<dbReference type="eggNOG" id="arCOG03050">
    <property type="taxonomic scope" value="Archaea"/>
</dbReference>
<dbReference type="InterPro" id="IPR006016">
    <property type="entry name" value="UspA"/>
</dbReference>
<sequence length="142" mass="15310">MYRVLMPVDTNESRAIAQAEYVASLPDAAASVEVSILFVFTDENEDLPEEIERYKSASRVASVRRARERLEEAGVDVTVLEGSGEIEADDVLEAADERDADAIVLGGRKRSPVGKAVFGSLTQSVILTSDRPVVVTGGQRGE</sequence>
<gene>
    <name evidence="3" type="ORF">C477_08793</name>
</gene>
<dbReference type="CDD" id="cd00293">
    <property type="entry name" value="USP-like"/>
    <property type="match status" value="1"/>
</dbReference>
<dbReference type="PANTHER" id="PTHR46268">
    <property type="entry name" value="STRESS RESPONSE PROTEIN NHAX"/>
    <property type="match status" value="1"/>
</dbReference>
<dbReference type="Pfam" id="PF00582">
    <property type="entry name" value="Usp"/>
    <property type="match status" value="1"/>
</dbReference>
<evidence type="ECO:0000313" key="4">
    <source>
        <dbReference type="Proteomes" id="UP000011657"/>
    </source>
</evidence>
<protein>
    <submittedName>
        <fullName evidence="3">UspA domain-containing protein</fullName>
    </submittedName>
</protein>
<comment type="similarity">
    <text evidence="1">Belongs to the universal stress protein A family.</text>
</comment>
<dbReference type="PATRIC" id="fig|1227488.3.peg.1735"/>
<proteinExistence type="inferred from homology"/>
<dbReference type="InterPro" id="IPR006015">
    <property type="entry name" value="Universal_stress_UspA"/>
</dbReference>